<organism evidence="2 3">
    <name type="scientific">Scophthalmus maximus</name>
    <name type="common">Turbot</name>
    <name type="synonym">Psetta maxima</name>
    <dbReference type="NCBI Taxonomy" id="52904"/>
    <lineage>
        <taxon>Eukaryota</taxon>
        <taxon>Metazoa</taxon>
        <taxon>Chordata</taxon>
        <taxon>Craniata</taxon>
        <taxon>Vertebrata</taxon>
        <taxon>Euteleostomi</taxon>
        <taxon>Actinopterygii</taxon>
        <taxon>Neopterygii</taxon>
        <taxon>Teleostei</taxon>
        <taxon>Neoteleostei</taxon>
        <taxon>Acanthomorphata</taxon>
        <taxon>Carangaria</taxon>
        <taxon>Pleuronectiformes</taxon>
        <taxon>Pleuronectoidei</taxon>
        <taxon>Scophthalmidae</taxon>
        <taxon>Scophthalmus</taxon>
    </lineage>
</organism>
<evidence type="ECO:0000256" key="1">
    <source>
        <dbReference type="SAM" id="MobiDB-lite"/>
    </source>
</evidence>
<comment type="caution">
    <text evidence="2">The sequence shown here is derived from an EMBL/GenBank/DDBJ whole genome shotgun (WGS) entry which is preliminary data.</text>
</comment>
<accession>A0A6A4TVT1</accession>
<feature type="compositionally biased region" description="Acidic residues" evidence="1">
    <location>
        <begin position="36"/>
        <end position="52"/>
    </location>
</feature>
<sequence>MPCMLTVSVCPVRAGEKQQDAGDNPSDSFSPRVHDDDDGDDDDEEEEEEEEGAAGGCGGSPVTAADVQFIPAISTTMLRQGEREMYPK</sequence>
<feature type="region of interest" description="Disordered" evidence="1">
    <location>
        <begin position="13"/>
        <end position="65"/>
    </location>
</feature>
<reference evidence="2 3" key="1">
    <citation type="submission" date="2019-06" db="EMBL/GenBank/DDBJ databases">
        <title>Draft genomes of female and male turbot (Scophthalmus maximus).</title>
        <authorList>
            <person name="Xu H."/>
            <person name="Xu X.-W."/>
            <person name="Shao C."/>
            <person name="Chen S."/>
        </authorList>
    </citation>
    <scope>NUCLEOTIDE SEQUENCE [LARGE SCALE GENOMIC DNA]</scope>
    <source>
        <strain evidence="2">Ysfricsl-2016a</strain>
        <tissue evidence="2">Blood</tissue>
    </source>
</reference>
<dbReference type="EMBL" id="VEVO01000001">
    <property type="protein sequence ID" value="KAF0046721.1"/>
    <property type="molecule type" value="Genomic_DNA"/>
</dbReference>
<dbReference type="Proteomes" id="UP000438429">
    <property type="component" value="Unassembled WGS sequence"/>
</dbReference>
<evidence type="ECO:0000313" key="2">
    <source>
        <dbReference type="EMBL" id="KAF0046721.1"/>
    </source>
</evidence>
<proteinExistence type="predicted"/>
<name>A0A6A4TVT1_SCOMX</name>
<dbReference type="AlphaFoldDB" id="A0A6A4TVT1"/>
<gene>
    <name evidence="2" type="ORF">F2P81_000354</name>
</gene>
<protein>
    <submittedName>
        <fullName evidence="2">Uncharacterized protein</fullName>
    </submittedName>
</protein>
<evidence type="ECO:0000313" key="3">
    <source>
        <dbReference type="Proteomes" id="UP000438429"/>
    </source>
</evidence>